<dbReference type="Proteomes" id="UP000011087">
    <property type="component" value="Unassembled WGS sequence"/>
</dbReference>
<dbReference type="Pfam" id="PF01331">
    <property type="entry name" value="mRNA_cap_enzyme"/>
    <property type="match status" value="1"/>
</dbReference>
<dbReference type="GO" id="GO:0006370">
    <property type="term" value="P:7-methylguanosine mRNA capping"/>
    <property type="evidence" value="ECO:0007669"/>
    <property type="project" value="InterPro"/>
</dbReference>
<keyword evidence="4" id="KW-0507">mRNA processing</keyword>
<feature type="region of interest" description="Disordered" evidence="9">
    <location>
        <begin position="1"/>
        <end position="39"/>
    </location>
</feature>
<dbReference type="InterPro" id="IPR033469">
    <property type="entry name" value="CYTH-like_dom_sf"/>
</dbReference>
<dbReference type="PaxDb" id="55529-EKX46661"/>
<dbReference type="InterPro" id="IPR012340">
    <property type="entry name" value="NA-bd_OB-fold"/>
</dbReference>
<dbReference type="Gene3D" id="3.20.100.10">
    <property type="entry name" value="mRNA triphosphatase Cet1-like"/>
    <property type="match status" value="1"/>
</dbReference>
<gene>
    <name evidence="12" type="ORF">GUITHDRAFT_107444</name>
</gene>
<keyword evidence="14" id="KW-1185">Reference proteome</keyword>
<dbReference type="STRING" id="905079.L1JDS1"/>
<evidence type="ECO:0000256" key="4">
    <source>
        <dbReference type="ARBA" id="ARBA00022664"/>
    </source>
</evidence>
<comment type="subcellular location">
    <subcellularLocation>
        <location evidence="2">Nucleus</location>
    </subcellularLocation>
</comment>
<evidence type="ECO:0000256" key="2">
    <source>
        <dbReference type="ARBA" id="ARBA00004123"/>
    </source>
</evidence>
<comment type="catalytic activity">
    <reaction evidence="8">
        <text>a 5'-end triphospho-ribonucleoside in mRNA + H2O = a 5'-end diphospho-ribonucleoside in mRNA + phosphate + H(+)</text>
        <dbReference type="Rhea" id="RHEA:67004"/>
        <dbReference type="Rhea" id="RHEA-COMP:17164"/>
        <dbReference type="Rhea" id="RHEA-COMP:17165"/>
        <dbReference type="ChEBI" id="CHEBI:15377"/>
        <dbReference type="ChEBI" id="CHEBI:15378"/>
        <dbReference type="ChEBI" id="CHEBI:43474"/>
        <dbReference type="ChEBI" id="CHEBI:167616"/>
        <dbReference type="ChEBI" id="CHEBI:167618"/>
        <dbReference type="EC" id="3.6.1.74"/>
    </reaction>
    <physiologicalReaction direction="left-to-right" evidence="8">
        <dbReference type="Rhea" id="RHEA:67005"/>
    </physiologicalReaction>
</comment>
<dbReference type="GO" id="GO:0005634">
    <property type="term" value="C:nucleus"/>
    <property type="evidence" value="ECO:0007669"/>
    <property type="project" value="UniProtKB-SubCell"/>
</dbReference>
<name>L1JDS1_GUITC</name>
<reference evidence="12 14" key="1">
    <citation type="journal article" date="2012" name="Nature">
        <title>Algal genomes reveal evolutionary mosaicism and the fate of nucleomorphs.</title>
        <authorList>
            <consortium name="DOE Joint Genome Institute"/>
            <person name="Curtis B.A."/>
            <person name="Tanifuji G."/>
            <person name="Burki F."/>
            <person name="Gruber A."/>
            <person name="Irimia M."/>
            <person name="Maruyama S."/>
            <person name="Arias M.C."/>
            <person name="Ball S.G."/>
            <person name="Gile G.H."/>
            <person name="Hirakawa Y."/>
            <person name="Hopkins J.F."/>
            <person name="Kuo A."/>
            <person name="Rensing S.A."/>
            <person name="Schmutz J."/>
            <person name="Symeonidi A."/>
            <person name="Elias M."/>
            <person name="Eveleigh R.J."/>
            <person name="Herman E.K."/>
            <person name="Klute M.J."/>
            <person name="Nakayama T."/>
            <person name="Obornik M."/>
            <person name="Reyes-Prieto A."/>
            <person name="Armbrust E.V."/>
            <person name="Aves S.J."/>
            <person name="Beiko R.G."/>
            <person name="Coutinho P."/>
            <person name="Dacks J.B."/>
            <person name="Durnford D.G."/>
            <person name="Fast N.M."/>
            <person name="Green B.R."/>
            <person name="Grisdale C.J."/>
            <person name="Hempel F."/>
            <person name="Henrissat B."/>
            <person name="Hoppner M.P."/>
            <person name="Ishida K."/>
            <person name="Kim E."/>
            <person name="Koreny L."/>
            <person name="Kroth P.G."/>
            <person name="Liu Y."/>
            <person name="Malik S.B."/>
            <person name="Maier U.G."/>
            <person name="McRose D."/>
            <person name="Mock T."/>
            <person name="Neilson J.A."/>
            <person name="Onodera N.T."/>
            <person name="Poole A.M."/>
            <person name="Pritham E.J."/>
            <person name="Richards T.A."/>
            <person name="Rocap G."/>
            <person name="Roy S.W."/>
            <person name="Sarai C."/>
            <person name="Schaack S."/>
            <person name="Shirato S."/>
            <person name="Slamovits C.H."/>
            <person name="Spencer D.F."/>
            <person name="Suzuki S."/>
            <person name="Worden A.Z."/>
            <person name="Zauner S."/>
            <person name="Barry K."/>
            <person name="Bell C."/>
            <person name="Bharti A.K."/>
            <person name="Crow J.A."/>
            <person name="Grimwood J."/>
            <person name="Kramer R."/>
            <person name="Lindquist E."/>
            <person name="Lucas S."/>
            <person name="Salamov A."/>
            <person name="McFadden G.I."/>
            <person name="Lane C.E."/>
            <person name="Keeling P.J."/>
            <person name="Gray M.W."/>
            <person name="Grigoriev I.V."/>
            <person name="Archibald J.M."/>
        </authorList>
    </citation>
    <scope>NUCLEOTIDE SEQUENCE</scope>
    <source>
        <strain evidence="12 14">CCMP2712</strain>
    </source>
</reference>
<keyword evidence="6" id="KW-0539">Nucleus</keyword>
<evidence type="ECO:0000313" key="13">
    <source>
        <dbReference type="EnsemblProtists" id="EKX46661"/>
    </source>
</evidence>
<dbReference type="GO" id="GO:0004484">
    <property type="term" value="F:mRNA guanylyltransferase activity"/>
    <property type="evidence" value="ECO:0007669"/>
    <property type="project" value="InterPro"/>
</dbReference>
<dbReference type="EMBL" id="JH992993">
    <property type="protein sequence ID" value="EKX46661.1"/>
    <property type="molecule type" value="Genomic_DNA"/>
</dbReference>
<dbReference type="AlphaFoldDB" id="L1JDS1"/>
<dbReference type="Pfam" id="PF02940">
    <property type="entry name" value="mRNA_triPase"/>
    <property type="match status" value="1"/>
</dbReference>
<dbReference type="PANTHER" id="PTHR28118">
    <property type="entry name" value="POLYNUCLEOTIDE 5'-TRIPHOSPHATASE-RELATED"/>
    <property type="match status" value="1"/>
</dbReference>
<evidence type="ECO:0000256" key="3">
    <source>
        <dbReference type="ARBA" id="ARBA00006345"/>
    </source>
</evidence>
<dbReference type="PANTHER" id="PTHR28118:SF1">
    <property type="entry name" value="POLYNUCLEOTIDE 5'-TRIPHOSPHATASE CTL1-RELATED"/>
    <property type="match status" value="1"/>
</dbReference>
<organism evidence="12">
    <name type="scientific">Guillardia theta (strain CCMP2712)</name>
    <name type="common">Cryptophyte</name>
    <dbReference type="NCBI Taxonomy" id="905079"/>
    <lineage>
        <taxon>Eukaryota</taxon>
        <taxon>Cryptophyceae</taxon>
        <taxon>Pyrenomonadales</taxon>
        <taxon>Geminigeraceae</taxon>
        <taxon>Guillardia</taxon>
    </lineage>
</organism>
<proteinExistence type="inferred from homology"/>
<evidence type="ECO:0000259" key="10">
    <source>
        <dbReference type="Pfam" id="PF01331"/>
    </source>
</evidence>
<dbReference type="RefSeq" id="XP_005833641.1">
    <property type="nucleotide sequence ID" value="XM_005833584.1"/>
</dbReference>
<dbReference type="GO" id="GO:0140818">
    <property type="term" value="F:mRNA 5'-triphosphate monophosphatase activity"/>
    <property type="evidence" value="ECO:0007669"/>
    <property type="project" value="UniProtKB-EC"/>
</dbReference>
<reference evidence="14" key="2">
    <citation type="submission" date="2012-11" db="EMBL/GenBank/DDBJ databases">
        <authorList>
            <person name="Kuo A."/>
            <person name="Curtis B.A."/>
            <person name="Tanifuji G."/>
            <person name="Burki F."/>
            <person name="Gruber A."/>
            <person name="Irimia M."/>
            <person name="Maruyama S."/>
            <person name="Arias M.C."/>
            <person name="Ball S.G."/>
            <person name="Gile G.H."/>
            <person name="Hirakawa Y."/>
            <person name="Hopkins J.F."/>
            <person name="Rensing S.A."/>
            <person name="Schmutz J."/>
            <person name="Symeonidi A."/>
            <person name="Elias M."/>
            <person name="Eveleigh R.J."/>
            <person name="Herman E.K."/>
            <person name="Klute M.J."/>
            <person name="Nakayama T."/>
            <person name="Obornik M."/>
            <person name="Reyes-Prieto A."/>
            <person name="Armbrust E.V."/>
            <person name="Aves S.J."/>
            <person name="Beiko R.G."/>
            <person name="Coutinho P."/>
            <person name="Dacks J.B."/>
            <person name="Durnford D.G."/>
            <person name="Fast N.M."/>
            <person name="Green B.R."/>
            <person name="Grisdale C."/>
            <person name="Hempe F."/>
            <person name="Henrissat B."/>
            <person name="Hoppner M.P."/>
            <person name="Ishida K.-I."/>
            <person name="Kim E."/>
            <person name="Koreny L."/>
            <person name="Kroth P.G."/>
            <person name="Liu Y."/>
            <person name="Malik S.-B."/>
            <person name="Maier U.G."/>
            <person name="McRose D."/>
            <person name="Mock T."/>
            <person name="Neilson J.A."/>
            <person name="Onodera N.T."/>
            <person name="Poole A.M."/>
            <person name="Pritham E.J."/>
            <person name="Richards T.A."/>
            <person name="Rocap G."/>
            <person name="Roy S.W."/>
            <person name="Sarai C."/>
            <person name="Schaack S."/>
            <person name="Shirato S."/>
            <person name="Slamovits C.H."/>
            <person name="Spencer D.F."/>
            <person name="Suzuki S."/>
            <person name="Worden A.Z."/>
            <person name="Zauner S."/>
            <person name="Barry K."/>
            <person name="Bell C."/>
            <person name="Bharti A.K."/>
            <person name="Crow J.A."/>
            <person name="Grimwood J."/>
            <person name="Kramer R."/>
            <person name="Lindquist E."/>
            <person name="Lucas S."/>
            <person name="Salamov A."/>
            <person name="McFadden G.I."/>
            <person name="Lane C.E."/>
            <person name="Keeling P.J."/>
            <person name="Gray M.W."/>
            <person name="Grigoriev I.V."/>
            <person name="Archibald J.M."/>
        </authorList>
    </citation>
    <scope>NUCLEOTIDE SEQUENCE</scope>
    <source>
        <strain evidence="14">CCMP2712</strain>
    </source>
</reference>
<reference evidence="13" key="3">
    <citation type="submission" date="2016-03" db="UniProtKB">
        <authorList>
            <consortium name="EnsemblProtists"/>
        </authorList>
    </citation>
    <scope>IDENTIFICATION</scope>
</reference>
<dbReference type="EC" id="3.6.1.74" evidence="7"/>
<feature type="domain" description="mRNA triphosphatase Cet1-like" evidence="11">
    <location>
        <begin position="62"/>
        <end position="253"/>
    </location>
</feature>
<dbReference type="KEGG" id="gtt:GUITHDRAFT_107444"/>
<dbReference type="GO" id="GO:0005524">
    <property type="term" value="F:ATP binding"/>
    <property type="evidence" value="ECO:0007669"/>
    <property type="project" value="InterPro"/>
</dbReference>
<evidence type="ECO:0000259" key="11">
    <source>
        <dbReference type="Pfam" id="PF02940"/>
    </source>
</evidence>
<keyword evidence="5" id="KW-0378">Hydrolase</keyword>
<evidence type="ECO:0000256" key="7">
    <source>
        <dbReference type="ARBA" id="ARBA00035028"/>
    </source>
</evidence>
<dbReference type="GeneID" id="17303420"/>
<evidence type="ECO:0000256" key="8">
    <source>
        <dbReference type="ARBA" id="ARBA00047740"/>
    </source>
</evidence>
<accession>L1JDS1</accession>
<comment type="cofactor">
    <cofactor evidence="1">
        <name>Mg(2+)</name>
        <dbReference type="ChEBI" id="CHEBI:18420"/>
    </cofactor>
</comment>
<dbReference type="HOGENOM" id="CLU_032531_0_0_1"/>
<evidence type="ECO:0000256" key="5">
    <source>
        <dbReference type="ARBA" id="ARBA00022801"/>
    </source>
</evidence>
<dbReference type="OMA" id="DERWIWR"/>
<dbReference type="InterPro" id="IPR001339">
    <property type="entry name" value="mRNA_cap_enzyme_adenylation"/>
</dbReference>
<evidence type="ECO:0000256" key="6">
    <source>
        <dbReference type="ARBA" id="ARBA00023242"/>
    </source>
</evidence>
<dbReference type="InterPro" id="IPR004206">
    <property type="entry name" value="mRNA_triPase_Cet1"/>
</dbReference>
<feature type="domain" description="mRNA capping enzyme adenylation" evidence="10">
    <location>
        <begin position="336"/>
        <end position="416"/>
    </location>
</feature>
<dbReference type="SUPFAM" id="SSF50249">
    <property type="entry name" value="Nucleic acid-binding proteins"/>
    <property type="match status" value="1"/>
</dbReference>
<dbReference type="SUPFAM" id="SSF55154">
    <property type="entry name" value="CYTH-like phosphatases"/>
    <property type="match status" value="1"/>
</dbReference>
<dbReference type="InterPro" id="IPR040343">
    <property type="entry name" value="Cet1/Ctl1"/>
</dbReference>
<dbReference type="eggNOG" id="KOG2386">
    <property type="taxonomic scope" value="Eukaryota"/>
</dbReference>
<evidence type="ECO:0000256" key="9">
    <source>
        <dbReference type="SAM" id="MobiDB-lite"/>
    </source>
</evidence>
<sequence>MAEKRKADSSQGLMGMIKQQLSDMPSQNKKPRQAEKNMGADPVQTLFNRLKDIRDDFYKRGDMGACNVEIEAKLGLIVSSETGGRTGAFTPGAGAIEMLPGVMKGKKFVSGVSRKDFESFKRLQEVPSLAEKVAKKTHAYTYNDDQRIQTDEEGNVILEMKTRELEFQIHLPSCPYDCRITVSIEKPLEQSEKVVVKEGWHSHRVKDRASFVDLKARHGHPKVSQWQADFTRVATSVQRDPTVEETFEVELELKAEECKSWIQANEAEDAKQKTGDIARDLWNRISQMMPREQTAGKLVEVKDYAVEEAAQRVCVACFDSAEANNSVKFEFPGTMPIGFSRKSIEKVQKESYMVSEKTDGIRYLLACVASPEAGKPPVAVLLDRKFKAWTMEGMEEIGAALGVGTVLDGEQGADRVDFTDHIHLGKKLACACAASLMGSCWAGKEEKYRLLGDLGHQSSLITEWEYCADQGAWIYKMPRPDKKKPNFSRTVLATIMEIAEGMDIEELEYRLTFRNPEEDDWTYQIDKKRKEILATRLQSNGSHH</sequence>
<dbReference type="Gene3D" id="3.30.470.30">
    <property type="entry name" value="DNA ligase/mRNA capping enzyme"/>
    <property type="match status" value="1"/>
</dbReference>
<protein>
    <recommendedName>
        <fullName evidence="7">mRNA 5'-phosphatase</fullName>
        <ecNumber evidence="7">3.6.1.74</ecNumber>
    </recommendedName>
</protein>
<comment type="similarity">
    <text evidence="3">Belongs to the fungal TPase family.</text>
</comment>
<dbReference type="OrthoDB" id="200924at2759"/>
<dbReference type="EnsemblProtists" id="EKX46661">
    <property type="protein sequence ID" value="EKX46661"/>
    <property type="gene ID" value="GUITHDRAFT_107444"/>
</dbReference>
<dbReference type="CDD" id="cd07470">
    <property type="entry name" value="CYTH-like_mRNA_RTPase"/>
    <property type="match status" value="1"/>
</dbReference>
<evidence type="ECO:0000313" key="14">
    <source>
        <dbReference type="Proteomes" id="UP000011087"/>
    </source>
</evidence>
<feature type="compositionally biased region" description="Polar residues" evidence="9">
    <location>
        <begin position="19"/>
        <end position="28"/>
    </location>
</feature>
<dbReference type="SUPFAM" id="SSF56091">
    <property type="entry name" value="DNA ligase/mRNA capping enzyme, catalytic domain"/>
    <property type="match status" value="1"/>
</dbReference>
<evidence type="ECO:0000256" key="1">
    <source>
        <dbReference type="ARBA" id="ARBA00001946"/>
    </source>
</evidence>
<evidence type="ECO:0000313" key="12">
    <source>
        <dbReference type="EMBL" id="EKX46661.1"/>
    </source>
</evidence>
<dbReference type="InterPro" id="IPR037009">
    <property type="entry name" value="mRNA_triPase_Cet1_sf"/>
</dbReference>
<dbReference type="GO" id="GO:0004651">
    <property type="term" value="F:polynucleotide 5'-phosphatase activity"/>
    <property type="evidence" value="ECO:0007669"/>
    <property type="project" value="InterPro"/>
</dbReference>